<reference evidence="4" key="1">
    <citation type="submission" date="2021-01" db="EMBL/GenBank/DDBJ databases">
        <authorList>
            <person name="Corre E."/>
            <person name="Pelletier E."/>
            <person name="Niang G."/>
            <person name="Scheremetjew M."/>
            <person name="Finn R."/>
            <person name="Kale V."/>
            <person name="Holt S."/>
            <person name="Cochrane G."/>
            <person name="Meng A."/>
            <person name="Brown T."/>
            <person name="Cohen L."/>
        </authorList>
    </citation>
    <scope>NUCLEOTIDE SEQUENCE</scope>
    <source>
        <strain evidence="4">GSBS06</strain>
    </source>
</reference>
<dbReference type="EMBL" id="HBIN01013516">
    <property type="protein sequence ID" value="CAE0440056.1"/>
    <property type="molecule type" value="Transcribed_RNA"/>
</dbReference>
<gene>
    <name evidence="4" type="ORF">ASTO00021_LOCUS10205</name>
    <name evidence="5" type="ORF">ASTO00021_LOCUS10206</name>
    <name evidence="6" type="ORF">ASTO00021_LOCUS10207</name>
    <name evidence="7" type="ORF">ASTO00021_LOCUS10208</name>
    <name evidence="8" type="ORF">ASTO00021_LOCUS10209</name>
</gene>
<accession>A0A6S8DC79</accession>
<keyword evidence="2" id="KW-0520">NAD</keyword>
<evidence type="ECO:0000313" key="5">
    <source>
        <dbReference type="EMBL" id="CAE0440055.1"/>
    </source>
</evidence>
<protein>
    <recommendedName>
        <fullName evidence="3">NAD-dependent epimerase/dehydratase domain-containing protein</fullName>
    </recommendedName>
</protein>
<evidence type="ECO:0000313" key="8">
    <source>
        <dbReference type="EMBL" id="CAE0440058.1"/>
    </source>
</evidence>
<name>A0A6S8DC79_9STRA</name>
<evidence type="ECO:0000313" key="6">
    <source>
        <dbReference type="EMBL" id="CAE0440056.1"/>
    </source>
</evidence>
<evidence type="ECO:0000256" key="2">
    <source>
        <dbReference type="ARBA" id="ARBA00023027"/>
    </source>
</evidence>
<dbReference type="EMBL" id="HBIN01013515">
    <property type="protein sequence ID" value="CAE0440055.1"/>
    <property type="molecule type" value="Transcribed_RNA"/>
</dbReference>
<dbReference type="AlphaFoldDB" id="A0A6S8DC79"/>
<evidence type="ECO:0000313" key="7">
    <source>
        <dbReference type="EMBL" id="CAE0440057.1"/>
    </source>
</evidence>
<dbReference type="CDD" id="cd05266">
    <property type="entry name" value="SDR_a4"/>
    <property type="match status" value="1"/>
</dbReference>
<comment type="similarity">
    <text evidence="1">Belongs to the NAD(P)-dependent epimerase/dehydratase family.</text>
</comment>
<dbReference type="SUPFAM" id="SSF53800">
    <property type="entry name" value="Chelatase"/>
    <property type="match status" value="1"/>
</dbReference>
<dbReference type="InterPro" id="IPR036291">
    <property type="entry name" value="NAD(P)-bd_dom_sf"/>
</dbReference>
<evidence type="ECO:0000313" key="4">
    <source>
        <dbReference type="EMBL" id="CAE0440054.1"/>
    </source>
</evidence>
<dbReference type="EMBL" id="HBIN01013517">
    <property type="protein sequence ID" value="CAE0440057.1"/>
    <property type="molecule type" value="Transcribed_RNA"/>
</dbReference>
<sequence length="671" mass="74780">MKRNKGTDTPVAQQDHILIFGLGFTGLRLAKVLEQRKWKVSGTVQTLEKKREIERLNPKIVVHVVDKSLANDTSKQNELFEGVTHILATAPVNRSTGKDPILEMVGDVIGLLAVNGKLTWVGYLSTTSVYGDHKGGWVNENTETIPTLKRGRLRKQAEISWLGTGAPVHIFRLPGIYGPSRGTIARARKGTAKLVVKEGQIFSRIHVDDIVGVLLASIEKPNPGRVYNVVDDEPEANYVVTEYAYNLLKLPSPQKQTWEDAKNTMSAMSLSFFSETKRVANHRIKEELGYRLLYPTYREGFPAQIKEENELLQEQEEQGKNIKHETTPLNLLQILPVRVGLGLGIFYVNYALNVLIWTIKSWRKWVSQILFSPRYQNIACILVDNGSLRPEPTITFRSYASKLQSMMEALSSSKTISVYAASARHSNKIPPEELGGKPAEILPDTLVKLLDDSSVVPDLIVCIPIFLGRSKTVTSYIPSCIEKSLAKSRKSVPYLITDTLVTSCGRLDELNNMSSIESLLCNMILRTKGKIQGLGDKGCPVVIVDHGSPTREVNQIRRGLAASLRRKLGDNVTCVIDCSMERRQDKAYDFNEPLLENVFDFGGLQEGPLILAYVFLAPGRHAGKGGDIEEILQVVKSRHPKLEIYQTGLLADEENSEDFLSLLQSRLLSVL</sequence>
<evidence type="ECO:0000259" key="3">
    <source>
        <dbReference type="Pfam" id="PF01370"/>
    </source>
</evidence>
<organism evidence="4">
    <name type="scientific">Aplanochytrium stocchinoi</name>
    <dbReference type="NCBI Taxonomy" id="215587"/>
    <lineage>
        <taxon>Eukaryota</taxon>
        <taxon>Sar</taxon>
        <taxon>Stramenopiles</taxon>
        <taxon>Bigyra</taxon>
        <taxon>Labyrinthulomycetes</taxon>
        <taxon>Thraustochytrida</taxon>
        <taxon>Thraustochytriidae</taxon>
        <taxon>Aplanochytrium</taxon>
    </lineage>
</organism>
<proteinExistence type="inferred from homology"/>
<dbReference type="PANTHER" id="PTHR43574">
    <property type="entry name" value="EPIMERASE-RELATED"/>
    <property type="match status" value="1"/>
</dbReference>
<dbReference type="Gene3D" id="3.40.50.720">
    <property type="entry name" value="NAD(P)-binding Rossmann-like Domain"/>
    <property type="match status" value="1"/>
</dbReference>
<dbReference type="EMBL" id="HBIN01013518">
    <property type="protein sequence ID" value="CAE0440058.1"/>
    <property type="molecule type" value="Transcribed_RNA"/>
</dbReference>
<dbReference type="Gene3D" id="3.40.50.1400">
    <property type="match status" value="2"/>
</dbReference>
<dbReference type="InterPro" id="IPR001509">
    <property type="entry name" value="Epimerase_deHydtase"/>
</dbReference>
<dbReference type="EMBL" id="HBIN01013514">
    <property type="protein sequence ID" value="CAE0440054.1"/>
    <property type="molecule type" value="Transcribed_RNA"/>
</dbReference>
<evidence type="ECO:0000256" key="1">
    <source>
        <dbReference type="ARBA" id="ARBA00007637"/>
    </source>
</evidence>
<feature type="domain" description="NAD-dependent epimerase/dehydratase" evidence="3">
    <location>
        <begin position="17"/>
        <end position="229"/>
    </location>
</feature>
<dbReference type="SUPFAM" id="SSF51735">
    <property type="entry name" value="NAD(P)-binding Rossmann-fold domains"/>
    <property type="match status" value="1"/>
</dbReference>
<dbReference type="Pfam" id="PF01370">
    <property type="entry name" value="Epimerase"/>
    <property type="match status" value="1"/>
</dbReference>